<feature type="region of interest" description="Disordered" evidence="1">
    <location>
        <begin position="1530"/>
        <end position="1550"/>
    </location>
</feature>
<feature type="compositionally biased region" description="Polar residues" evidence="1">
    <location>
        <begin position="1239"/>
        <end position="1250"/>
    </location>
</feature>
<keyword evidence="2" id="KW-0812">Transmembrane</keyword>
<dbReference type="GO" id="GO:0015074">
    <property type="term" value="P:DNA integration"/>
    <property type="evidence" value="ECO:0007669"/>
    <property type="project" value="InterPro"/>
</dbReference>
<evidence type="ECO:0000313" key="5">
    <source>
        <dbReference type="WBParaSite" id="Gr19_v10_g4601.t2"/>
    </source>
</evidence>
<dbReference type="PROSITE" id="PS50994">
    <property type="entry name" value="INTEGRASE"/>
    <property type="match status" value="1"/>
</dbReference>
<keyword evidence="2" id="KW-1133">Transmembrane helix</keyword>
<dbReference type="InterPro" id="IPR036397">
    <property type="entry name" value="RNaseH_sf"/>
</dbReference>
<sequence>MSAIIRQQLQLLLPTISTETGYGPDLEALPNEPSSLEVISVTAEKLSRKVARAQALLESWTTILVASAKEVRDEENALFAGFLFGGKSPSDIIAEGYDVQTKLDIKIDRIRNLAAQPPPPTGQTSTSFIRPTINLPALQLPDFDGHEANWPSFWAAFSHTIHDNPSLTGGQKLTYLVGRLRGSARTLVDGFTLTDHNYPIVVDLLKGRYGDDDKRADRLRSELFHLAKPTGHSVSLRNFSENVDRICRQLESLGNNLDNNSFLTVAIKEKLPTDIKAQLYDKEMEEGRAWTSKEWRERLARIVRLKEAIHAPWETPPAPAHSQAPKPLPPRYSEPIRRAFPVVGEIRKINGGRECSLCLRDGHKPSNCAIYQTVQQRINRLAEQGRCSLCAREGHHKDVCPSSARCFRCGGRHHLLVCPSPNNTPARGSNSAPLGFRMPAEKSKAPQANSLAPRPNGAGEHSNPQIAFTIAERDSPTYFNELCPGELQRPTAYLMVKEISVFNNNGHPISVPVFFDPGSQPSFISSDLVSIISPDLLAVENMAVGGFSGNAAPETMRFSSPRFLIRLRRLNGEWEGVELNQTTKIIPPVEFLKEICWHSAKPEKMGVAVKEPKILLGVREFWRFVVGKQEIFPGLFRIETVFGPVFGGEASQPSDSINSVPITCSLSVSGAIVSRKNPEELVKQLWSLESIGISDPLDVNDDSLAIAHFRDSVKFKEGRYEVGWPWRPGGRNRLADNFCLAFSRLSALSRRLLVNPEFREKYQATISDQLERGIIEPADRTGAAEHYIPHQAVVTPKKLRVVYDASAHEKGKPSLNELLFPGPNLVPELAGVLLRFRATAYPVLGDIEKAFLAVGLLEEDREVAKFLWLKDPSQPLTPGNLAIYRFKRIAFGVNSSPFLLASVLQHHLSSVEDSLNMARNFYVDNLLLCNESAEEAVVAVQTARRVMAMAGMRLREFVAPDPSVLSFLPPDEVLVGDVQKVLGIHWNLPEEKLIFELPAAGNFPPTRRGILGTIASLFDPLGCRAVHLEMVDSLSAVDFLDAFRRFVARRGTPRRVWSDNGTQLVLGRQLLRAYYDLPVDWKLIPPHSPWAGGVYERMVGLVKTAFRRSLGKRLATWGQLQTLTHEIEAILNSRPITKPRSAKVLLGNGKEWERSVNQLVPLEGSAEWADVSPPAGKEKEPVESIEGNGKKGDKIRLFPGPQQQRRTEPSANWGRRPTVVGNESGDEDEVSFHFAEPISRNQSPTTSHPSGNRPRERSFRPQSPTGEVGKPRLLTRLGYALSPTLFGPLFVLGVISLVNAGLDVMPITANTEECFVNHGGTECHFDSVTSLTLLPVGQKVELVFHTPHAVPMGSLFVELQGLSLRCVQETFVQDWSSHLMCASKSAAEELNCSLPLDACSACHTHHEEAVVQCHCKPPFNVERAMGDPTRVLPNSFSQVPVSFKSDYLPIGSKYGKRTNYTGGITFPQIKFALFQSMGSWPQATITVTVCLGWVILFLLAVRYCPISALLACCCPQTAAGMVVEGARARPGIRQTRNRHHPGPGNRARTM</sequence>
<feature type="region of interest" description="Disordered" evidence="1">
    <location>
        <begin position="420"/>
        <end position="462"/>
    </location>
</feature>
<keyword evidence="2" id="KW-0472">Membrane</keyword>
<keyword evidence="4" id="KW-1185">Reference proteome</keyword>
<evidence type="ECO:0000259" key="3">
    <source>
        <dbReference type="PROSITE" id="PS50994"/>
    </source>
</evidence>
<accession>A0A914HX59</accession>
<dbReference type="Gene3D" id="3.10.10.10">
    <property type="entry name" value="HIV Type 1 Reverse Transcriptase, subunit A, domain 1"/>
    <property type="match status" value="1"/>
</dbReference>
<dbReference type="Proteomes" id="UP000887572">
    <property type="component" value="Unplaced"/>
</dbReference>
<dbReference type="SUPFAM" id="SSF53098">
    <property type="entry name" value="Ribonuclease H-like"/>
    <property type="match status" value="1"/>
</dbReference>
<dbReference type="GO" id="GO:0042575">
    <property type="term" value="C:DNA polymerase complex"/>
    <property type="evidence" value="ECO:0007669"/>
    <property type="project" value="UniProtKB-ARBA"/>
</dbReference>
<organism evidence="4 5">
    <name type="scientific">Globodera rostochiensis</name>
    <name type="common">Golden nematode worm</name>
    <name type="synonym">Heterodera rostochiensis</name>
    <dbReference type="NCBI Taxonomy" id="31243"/>
    <lineage>
        <taxon>Eukaryota</taxon>
        <taxon>Metazoa</taxon>
        <taxon>Ecdysozoa</taxon>
        <taxon>Nematoda</taxon>
        <taxon>Chromadorea</taxon>
        <taxon>Rhabditida</taxon>
        <taxon>Tylenchina</taxon>
        <taxon>Tylenchomorpha</taxon>
        <taxon>Tylenchoidea</taxon>
        <taxon>Heteroderidae</taxon>
        <taxon>Heteroderinae</taxon>
        <taxon>Globodera</taxon>
    </lineage>
</organism>
<dbReference type="PANTHER" id="PTHR47331">
    <property type="entry name" value="PHD-TYPE DOMAIN-CONTAINING PROTEIN"/>
    <property type="match status" value="1"/>
</dbReference>
<protein>
    <submittedName>
        <fullName evidence="5">Integrase catalytic domain-containing protein</fullName>
    </submittedName>
</protein>
<dbReference type="InterPro" id="IPR001584">
    <property type="entry name" value="Integrase_cat-core"/>
</dbReference>
<feature type="transmembrane region" description="Helical" evidence="2">
    <location>
        <begin position="1480"/>
        <end position="1501"/>
    </location>
</feature>
<evidence type="ECO:0000313" key="4">
    <source>
        <dbReference type="Proteomes" id="UP000887572"/>
    </source>
</evidence>
<dbReference type="Pfam" id="PF03564">
    <property type="entry name" value="DUF1759"/>
    <property type="match status" value="1"/>
</dbReference>
<feature type="domain" description="Integrase catalytic" evidence="3">
    <location>
        <begin position="965"/>
        <end position="1169"/>
    </location>
</feature>
<dbReference type="GO" id="GO:0003676">
    <property type="term" value="F:nucleic acid binding"/>
    <property type="evidence" value="ECO:0007669"/>
    <property type="project" value="InterPro"/>
</dbReference>
<dbReference type="SUPFAM" id="SSF56672">
    <property type="entry name" value="DNA/RNA polymerases"/>
    <property type="match status" value="1"/>
</dbReference>
<feature type="compositionally biased region" description="Polar residues" evidence="1">
    <location>
        <begin position="420"/>
        <end position="432"/>
    </location>
</feature>
<dbReference type="PANTHER" id="PTHR47331:SF5">
    <property type="entry name" value="RIBONUCLEASE H"/>
    <property type="match status" value="1"/>
</dbReference>
<dbReference type="WBParaSite" id="Gr19_v10_g4601.t2">
    <property type="protein sequence ID" value="Gr19_v10_g4601.t2"/>
    <property type="gene ID" value="Gr19_v10_g4601"/>
</dbReference>
<evidence type="ECO:0000256" key="1">
    <source>
        <dbReference type="SAM" id="MobiDB-lite"/>
    </source>
</evidence>
<dbReference type="Gene3D" id="3.30.420.10">
    <property type="entry name" value="Ribonuclease H-like superfamily/Ribonuclease H"/>
    <property type="match status" value="1"/>
</dbReference>
<reference evidence="5" key="1">
    <citation type="submission" date="2022-11" db="UniProtKB">
        <authorList>
            <consortium name="WormBaseParasite"/>
        </authorList>
    </citation>
    <scope>IDENTIFICATION</scope>
</reference>
<feature type="compositionally biased region" description="Basic and acidic residues" evidence="1">
    <location>
        <begin position="1176"/>
        <end position="1196"/>
    </location>
</feature>
<proteinExistence type="predicted"/>
<dbReference type="InterPro" id="IPR043502">
    <property type="entry name" value="DNA/RNA_pol_sf"/>
</dbReference>
<evidence type="ECO:0000256" key="2">
    <source>
        <dbReference type="SAM" id="Phobius"/>
    </source>
</evidence>
<feature type="region of interest" description="Disordered" evidence="1">
    <location>
        <begin position="313"/>
        <end position="333"/>
    </location>
</feature>
<name>A0A914HX59_GLORO</name>
<dbReference type="InterPro" id="IPR012337">
    <property type="entry name" value="RNaseH-like_sf"/>
</dbReference>
<feature type="region of interest" description="Disordered" evidence="1">
    <location>
        <begin position="1165"/>
        <end position="1270"/>
    </location>
</feature>
<dbReference type="InterPro" id="IPR005312">
    <property type="entry name" value="DUF1759"/>
</dbReference>
<dbReference type="InterPro" id="IPR043128">
    <property type="entry name" value="Rev_trsase/Diguanyl_cyclase"/>
</dbReference>
<dbReference type="Gene3D" id="3.30.70.270">
    <property type="match status" value="1"/>
</dbReference>